<dbReference type="SUPFAM" id="SSF53756">
    <property type="entry name" value="UDP-Glycosyltransferase/glycogen phosphorylase"/>
    <property type="match status" value="1"/>
</dbReference>
<dbReference type="RefSeq" id="WP_116848889.1">
    <property type="nucleotide sequence ID" value="NZ_QTJU01000008.1"/>
</dbReference>
<dbReference type="OrthoDB" id="9768685at2"/>
<evidence type="ECO:0000259" key="2">
    <source>
        <dbReference type="Pfam" id="PF13439"/>
    </source>
</evidence>
<feature type="domain" description="Glycosyltransferase subfamily 4-like N-terminal" evidence="2">
    <location>
        <begin position="14"/>
        <end position="191"/>
    </location>
</feature>
<evidence type="ECO:0000259" key="1">
    <source>
        <dbReference type="Pfam" id="PF00534"/>
    </source>
</evidence>
<evidence type="ECO:0000313" key="3">
    <source>
        <dbReference type="EMBL" id="RFM26685.1"/>
    </source>
</evidence>
<dbReference type="InterPro" id="IPR001296">
    <property type="entry name" value="Glyco_trans_1"/>
</dbReference>
<dbReference type="GO" id="GO:0016757">
    <property type="term" value="F:glycosyltransferase activity"/>
    <property type="evidence" value="ECO:0007669"/>
    <property type="project" value="InterPro"/>
</dbReference>
<sequence>MKVAIVHDELVRKGGAEQVVLSMHKAYPDAPVYTLCYNPERTYPEFKALKVVTSWFQKIGNTEKLVKMLFFPFDIWAMRSMRLKDYDVVLVSTTHCAKYIRVSKNTKVITYCHTPFRLAWRPQSYANVIPKFFLFRWLFMSATALFRKLDKWASRRTDSFLTNSKVVRKRIMDTYHPSQNVTIINPAVNIDKFYVSPQVKDYYLVVCRLEPYKKVDLVIDAFNNMPHKQLVVVGKGSMEKELKEKAGSNIRFLDSLDAAALSKVYAEARALIFPQYEDYGITPLESAASGRPVIAFGKGGVLDTMIGYTDAQTPATALFFEAQTTPCLQQAVEKFETISFDPVFIRKHAEKFSESVFVRKLHAFVDGFSRKL</sequence>
<evidence type="ECO:0000313" key="4">
    <source>
        <dbReference type="Proteomes" id="UP000261284"/>
    </source>
</evidence>
<dbReference type="InterPro" id="IPR028098">
    <property type="entry name" value="Glyco_trans_4-like_N"/>
</dbReference>
<feature type="domain" description="Glycosyl transferase family 1" evidence="1">
    <location>
        <begin position="195"/>
        <end position="306"/>
    </location>
</feature>
<dbReference type="Pfam" id="PF00534">
    <property type="entry name" value="Glycos_transf_1"/>
    <property type="match status" value="1"/>
</dbReference>
<accession>A0A3E1NFC5</accession>
<dbReference type="PANTHER" id="PTHR45947:SF3">
    <property type="entry name" value="SULFOQUINOVOSYL TRANSFERASE SQD2"/>
    <property type="match status" value="1"/>
</dbReference>
<organism evidence="3 4">
    <name type="scientific">Deminuibacter soli</name>
    <dbReference type="NCBI Taxonomy" id="2291815"/>
    <lineage>
        <taxon>Bacteria</taxon>
        <taxon>Pseudomonadati</taxon>
        <taxon>Bacteroidota</taxon>
        <taxon>Chitinophagia</taxon>
        <taxon>Chitinophagales</taxon>
        <taxon>Chitinophagaceae</taxon>
        <taxon>Deminuibacter</taxon>
    </lineage>
</organism>
<name>A0A3E1NFC5_9BACT</name>
<keyword evidence="3" id="KW-0808">Transferase</keyword>
<dbReference type="Pfam" id="PF13439">
    <property type="entry name" value="Glyco_transf_4"/>
    <property type="match status" value="1"/>
</dbReference>
<dbReference type="AlphaFoldDB" id="A0A3E1NFC5"/>
<protein>
    <submittedName>
        <fullName evidence="3">Glycosyltransferase family 4 protein</fullName>
    </submittedName>
</protein>
<reference evidence="3 4" key="1">
    <citation type="submission" date="2018-08" db="EMBL/GenBank/DDBJ databases">
        <title>Chitinophagaceae sp. K23C18032701, a novel bacterium isolated from forest soil.</title>
        <authorList>
            <person name="Wang C."/>
        </authorList>
    </citation>
    <scope>NUCLEOTIDE SEQUENCE [LARGE SCALE GENOMIC DNA]</scope>
    <source>
        <strain evidence="3 4">K23C18032701</strain>
    </source>
</reference>
<comment type="caution">
    <text evidence="3">The sequence shown here is derived from an EMBL/GenBank/DDBJ whole genome shotgun (WGS) entry which is preliminary data.</text>
</comment>
<keyword evidence="4" id="KW-1185">Reference proteome</keyword>
<dbReference type="EMBL" id="QTJU01000008">
    <property type="protein sequence ID" value="RFM26685.1"/>
    <property type="molecule type" value="Genomic_DNA"/>
</dbReference>
<gene>
    <name evidence="3" type="ORF">DXN05_19140</name>
</gene>
<dbReference type="Proteomes" id="UP000261284">
    <property type="component" value="Unassembled WGS sequence"/>
</dbReference>
<proteinExistence type="predicted"/>
<dbReference type="Gene3D" id="3.40.50.2000">
    <property type="entry name" value="Glycogen Phosphorylase B"/>
    <property type="match status" value="2"/>
</dbReference>
<dbReference type="PANTHER" id="PTHR45947">
    <property type="entry name" value="SULFOQUINOVOSYL TRANSFERASE SQD2"/>
    <property type="match status" value="1"/>
</dbReference>
<dbReference type="InterPro" id="IPR050194">
    <property type="entry name" value="Glycosyltransferase_grp1"/>
</dbReference>